<evidence type="ECO:0000313" key="10">
    <source>
        <dbReference type="Proteomes" id="UP000292085"/>
    </source>
</evidence>
<dbReference type="PROSITE" id="PS51387">
    <property type="entry name" value="FAD_PCMH"/>
    <property type="match status" value="1"/>
</dbReference>
<dbReference type="OrthoDB" id="9811557at2"/>
<evidence type="ECO:0000256" key="4">
    <source>
        <dbReference type="ARBA" id="ARBA00022827"/>
    </source>
</evidence>
<dbReference type="InterPro" id="IPR004113">
    <property type="entry name" value="FAD-bd_oxidored_4_C"/>
</dbReference>
<dbReference type="RefSeq" id="WP_130155277.1">
    <property type="nucleotide sequence ID" value="NZ_SGIS01000003.1"/>
</dbReference>
<gene>
    <name evidence="9" type="ORF">EWE75_03340</name>
</gene>
<keyword evidence="3" id="KW-0285">Flavoprotein</keyword>
<feature type="domain" description="FAD-binding PCMH-type" evidence="8">
    <location>
        <begin position="47"/>
        <end position="235"/>
    </location>
</feature>
<dbReference type="PANTHER" id="PTHR11748:SF111">
    <property type="entry name" value="D-LACTATE DEHYDROGENASE, MITOCHONDRIAL-RELATED"/>
    <property type="match status" value="1"/>
</dbReference>
<keyword evidence="5" id="KW-0809">Transit peptide</keyword>
<sequence>MQTDALAVLANSTIADLRDALATIVGTDHVQDDHDALALVSEDIWEKAPHLAALIAAPGSLEELRAVVAAAAEARVAIAPRGAGMSYTGGYLPANDRTLSLDMRRMNRVLRISPEDMVVTVEAGCSWSDLRKALAPHGLRTPFWGPFSGLYSTVGGGLSQQNAMFGAARYGTTSESVVALTIVTGDGRILKTGARGADGNNPFYRHYGPDLAGLFCGDSGTLGVKAEITLRLIRTPAFEDYATFSFKSGAQMLRAMAEISRAELASEMCAFDPGLTKVRLQRQSLLSDVKTLGAVIGKQKNLGKGLLSAAKIAFGGRNFIEDEEYPLHVMTEGRSKEGVAADMAAIRAIATAEDGAEVENTIAKVMRAQPFPEPNSILGPKGEQWGSVHGHASLSAAPAMFEEIEAMFATRKADFEAHGVHYGYLFTSLSTNAITVEPVFYWPDAYRPVHASMIEPAHLARLPRIPPNPEATAVVASARNAVKDIAARYGCAHFQVARTYPYRESRDGASRGLLDAVKAELDPHGILNPGALGFPA</sequence>
<dbReference type="EC" id="1.1.2.4" evidence="7"/>
<dbReference type="AlphaFoldDB" id="A0A4Q6Y931"/>
<organism evidence="9 10">
    <name type="scientific">Sphingomonas populi</name>
    <dbReference type="NCBI Taxonomy" id="2484750"/>
    <lineage>
        <taxon>Bacteria</taxon>
        <taxon>Pseudomonadati</taxon>
        <taxon>Pseudomonadota</taxon>
        <taxon>Alphaproteobacteria</taxon>
        <taxon>Sphingomonadales</taxon>
        <taxon>Sphingomonadaceae</taxon>
        <taxon>Sphingomonas</taxon>
    </lineage>
</organism>
<proteinExistence type="inferred from homology"/>
<dbReference type="InterPro" id="IPR016164">
    <property type="entry name" value="FAD-linked_Oxase-like_C"/>
</dbReference>
<dbReference type="InterPro" id="IPR006094">
    <property type="entry name" value="Oxid_FAD_bind_N"/>
</dbReference>
<dbReference type="Proteomes" id="UP000292085">
    <property type="component" value="Unassembled WGS sequence"/>
</dbReference>
<evidence type="ECO:0000313" key="9">
    <source>
        <dbReference type="EMBL" id="RZF66039.1"/>
    </source>
</evidence>
<dbReference type="EMBL" id="SGIS01000003">
    <property type="protein sequence ID" value="RZF66039.1"/>
    <property type="molecule type" value="Genomic_DNA"/>
</dbReference>
<dbReference type="SUPFAM" id="SSF56176">
    <property type="entry name" value="FAD-binding/transporter-associated domain-like"/>
    <property type="match status" value="1"/>
</dbReference>
<dbReference type="Pfam" id="PF02913">
    <property type="entry name" value="FAD-oxidase_C"/>
    <property type="match status" value="1"/>
</dbReference>
<dbReference type="InterPro" id="IPR016169">
    <property type="entry name" value="FAD-bd_PCMH_sub2"/>
</dbReference>
<dbReference type="PANTHER" id="PTHR11748">
    <property type="entry name" value="D-LACTATE DEHYDROGENASE"/>
    <property type="match status" value="1"/>
</dbReference>
<name>A0A4Q6Y931_9SPHN</name>
<evidence type="ECO:0000259" key="8">
    <source>
        <dbReference type="PROSITE" id="PS51387"/>
    </source>
</evidence>
<evidence type="ECO:0000256" key="2">
    <source>
        <dbReference type="ARBA" id="ARBA00008000"/>
    </source>
</evidence>
<reference evidence="9 10" key="1">
    <citation type="submission" date="2019-02" db="EMBL/GenBank/DDBJ databases">
        <authorList>
            <person name="Li Y."/>
        </authorList>
    </citation>
    <scope>NUCLEOTIDE SEQUENCE [LARGE SCALE GENOMIC DNA]</scope>
    <source>
        <strain evidence="9 10">3-7</strain>
    </source>
</reference>
<evidence type="ECO:0000256" key="3">
    <source>
        <dbReference type="ARBA" id="ARBA00022630"/>
    </source>
</evidence>
<evidence type="ECO:0000256" key="5">
    <source>
        <dbReference type="ARBA" id="ARBA00022946"/>
    </source>
</evidence>
<comment type="cofactor">
    <cofactor evidence="1">
        <name>FAD</name>
        <dbReference type="ChEBI" id="CHEBI:57692"/>
    </cofactor>
</comment>
<dbReference type="SUPFAM" id="SSF55103">
    <property type="entry name" value="FAD-linked oxidases, C-terminal domain"/>
    <property type="match status" value="1"/>
</dbReference>
<comment type="similarity">
    <text evidence="2">Belongs to the FAD-binding oxidoreductase/transferase type 4 family.</text>
</comment>
<keyword evidence="6" id="KW-0560">Oxidoreductase</keyword>
<dbReference type="Gene3D" id="3.30.465.10">
    <property type="match status" value="1"/>
</dbReference>
<evidence type="ECO:0000256" key="6">
    <source>
        <dbReference type="ARBA" id="ARBA00023002"/>
    </source>
</evidence>
<keyword evidence="4" id="KW-0274">FAD</keyword>
<protein>
    <recommendedName>
        <fullName evidence="7">D-lactate dehydrogenase (cytochrome)</fullName>
        <ecNumber evidence="7">1.1.2.4</ecNumber>
    </recommendedName>
</protein>
<dbReference type="InterPro" id="IPR016166">
    <property type="entry name" value="FAD-bd_PCMH"/>
</dbReference>
<dbReference type="GO" id="GO:0008720">
    <property type="term" value="F:D-lactate dehydrogenase (NAD+) activity"/>
    <property type="evidence" value="ECO:0007669"/>
    <property type="project" value="TreeGrafter"/>
</dbReference>
<evidence type="ECO:0000256" key="1">
    <source>
        <dbReference type="ARBA" id="ARBA00001974"/>
    </source>
</evidence>
<accession>A0A4Q6Y931</accession>
<dbReference type="Pfam" id="PF01565">
    <property type="entry name" value="FAD_binding_4"/>
    <property type="match status" value="1"/>
</dbReference>
<evidence type="ECO:0000256" key="7">
    <source>
        <dbReference type="ARBA" id="ARBA00038897"/>
    </source>
</evidence>
<dbReference type="GO" id="GO:0071949">
    <property type="term" value="F:FAD binding"/>
    <property type="evidence" value="ECO:0007669"/>
    <property type="project" value="InterPro"/>
</dbReference>
<dbReference type="GO" id="GO:0004458">
    <property type="term" value="F:D-lactate dehydrogenase (cytochrome) activity"/>
    <property type="evidence" value="ECO:0007669"/>
    <property type="project" value="UniProtKB-EC"/>
</dbReference>
<keyword evidence="10" id="KW-1185">Reference proteome</keyword>
<dbReference type="InterPro" id="IPR036318">
    <property type="entry name" value="FAD-bd_PCMH-like_sf"/>
</dbReference>
<comment type="caution">
    <text evidence="9">The sequence shown here is derived from an EMBL/GenBank/DDBJ whole genome shotgun (WGS) entry which is preliminary data.</text>
</comment>
<dbReference type="GO" id="GO:1903457">
    <property type="term" value="P:lactate catabolic process"/>
    <property type="evidence" value="ECO:0007669"/>
    <property type="project" value="TreeGrafter"/>
</dbReference>